<accession>A0AAN7HGK2</accession>
<reference evidence="3" key="1">
    <citation type="journal article" date="2023" name="Mol. Phylogenet. Evol.">
        <title>Genome-scale phylogeny and comparative genomics of the fungal order Sordariales.</title>
        <authorList>
            <person name="Hensen N."/>
            <person name="Bonometti L."/>
            <person name="Westerberg I."/>
            <person name="Brannstrom I.O."/>
            <person name="Guillou S."/>
            <person name="Cros-Aarteil S."/>
            <person name="Calhoun S."/>
            <person name="Haridas S."/>
            <person name="Kuo A."/>
            <person name="Mondo S."/>
            <person name="Pangilinan J."/>
            <person name="Riley R."/>
            <person name="LaButti K."/>
            <person name="Andreopoulos B."/>
            <person name="Lipzen A."/>
            <person name="Chen C."/>
            <person name="Yan M."/>
            <person name="Daum C."/>
            <person name="Ng V."/>
            <person name="Clum A."/>
            <person name="Steindorff A."/>
            <person name="Ohm R.A."/>
            <person name="Martin F."/>
            <person name="Silar P."/>
            <person name="Natvig D.O."/>
            <person name="Lalanne C."/>
            <person name="Gautier V."/>
            <person name="Ament-Velasquez S.L."/>
            <person name="Kruys A."/>
            <person name="Hutchinson M.I."/>
            <person name="Powell A.J."/>
            <person name="Barry K."/>
            <person name="Miller A.N."/>
            <person name="Grigoriev I.V."/>
            <person name="Debuchy R."/>
            <person name="Gladieux P."/>
            <person name="Hiltunen Thoren M."/>
            <person name="Johannesson H."/>
        </authorList>
    </citation>
    <scope>NUCLEOTIDE SEQUENCE</scope>
    <source>
        <strain evidence="3">CBS 532.94</strain>
    </source>
</reference>
<reference evidence="3" key="2">
    <citation type="submission" date="2023-05" db="EMBL/GenBank/DDBJ databases">
        <authorList>
            <consortium name="Lawrence Berkeley National Laboratory"/>
            <person name="Steindorff A."/>
            <person name="Hensen N."/>
            <person name="Bonometti L."/>
            <person name="Westerberg I."/>
            <person name="Brannstrom I.O."/>
            <person name="Guillou S."/>
            <person name="Cros-Aarteil S."/>
            <person name="Calhoun S."/>
            <person name="Haridas S."/>
            <person name="Kuo A."/>
            <person name="Mondo S."/>
            <person name="Pangilinan J."/>
            <person name="Riley R."/>
            <person name="Labutti K."/>
            <person name="Andreopoulos B."/>
            <person name="Lipzen A."/>
            <person name="Chen C."/>
            <person name="Yanf M."/>
            <person name="Daum C."/>
            <person name="Ng V."/>
            <person name="Clum A."/>
            <person name="Ohm R."/>
            <person name="Martin F."/>
            <person name="Silar P."/>
            <person name="Natvig D."/>
            <person name="Lalanne C."/>
            <person name="Gautier V."/>
            <person name="Ament-Velasquez S.L."/>
            <person name="Kruys A."/>
            <person name="Hutchinson M.I."/>
            <person name="Powell A.J."/>
            <person name="Barry K."/>
            <person name="Miller A.N."/>
            <person name="Grigoriev I.V."/>
            <person name="Debuchy R."/>
            <person name="Gladieux P."/>
            <person name="Thoren M.H."/>
            <person name="Johannesson H."/>
        </authorList>
    </citation>
    <scope>NUCLEOTIDE SEQUENCE</scope>
    <source>
        <strain evidence="3">CBS 532.94</strain>
    </source>
</reference>
<name>A0AAN7HGK2_9PEZI</name>
<organism evidence="3 4">
    <name type="scientific">Achaetomium macrosporum</name>
    <dbReference type="NCBI Taxonomy" id="79813"/>
    <lineage>
        <taxon>Eukaryota</taxon>
        <taxon>Fungi</taxon>
        <taxon>Dikarya</taxon>
        <taxon>Ascomycota</taxon>
        <taxon>Pezizomycotina</taxon>
        <taxon>Sordariomycetes</taxon>
        <taxon>Sordariomycetidae</taxon>
        <taxon>Sordariales</taxon>
        <taxon>Chaetomiaceae</taxon>
        <taxon>Achaetomium</taxon>
    </lineage>
</organism>
<keyword evidence="2" id="KW-0812">Transmembrane</keyword>
<dbReference type="AlphaFoldDB" id="A0AAN7HGK2"/>
<comment type="caution">
    <text evidence="3">The sequence shown here is derived from an EMBL/GenBank/DDBJ whole genome shotgun (WGS) entry which is preliminary data.</text>
</comment>
<protein>
    <submittedName>
        <fullName evidence="3">Uncharacterized protein</fullName>
    </submittedName>
</protein>
<evidence type="ECO:0000256" key="1">
    <source>
        <dbReference type="SAM" id="MobiDB-lite"/>
    </source>
</evidence>
<dbReference type="EMBL" id="MU860027">
    <property type="protein sequence ID" value="KAK4241145.1"/>
    <property type="molecule type" value="Genomic_DNA"/>
</dbReference>
<evidence type="ECO:0000313" key="3">
    <source>
        <dbReference type="EMBL" id="KAK4241145.1"/>
    </source>
</evidence>
<keyword evidence="2" id="KW-1133">Transmembrane helix</keyword>
<keyword evidence="2" id="KW-0472">Membrane</keyword>
<evidence type="ECO:0000313" key="4">
    <source>
        <dbReference type="Proteomes" id="UP001303760"/>
    </source>
</evidence>
<keyword evidence="4" id="KW-1185">Reference proteome</keyword>
<dbReference type="Proteomes" id="UP001303760">
    <property type="component" value="Unassembled WGS sequence"/>
</dbReference>
<feature type="transmembrane region" description="Helical" evidence="2">
    <location>
        <begin position="6"/>
        <end position="25"/>
    </location>
</feature>
<sequence length="100" mass="11111">MVANFAGVAVAIAMALWTIFTWFYTERRRRKEQAKHKKELEGARRDSAEKAAHKATQKSATMSAHLVLADPRAQAVPRAIEEAVARRVAAAKEPAERKAL</sequence>
<evidence type="ECO:0000256" key="2">
    <source>
        <dbReference type="SAM" id="Phobius"/>
    </source>
</evidence>
<gene>
    <name evidence="3" type="ORF">C8A03DRAFT_30749</name>
</gene>
<proteinExistence type="predicted"/>
<feature type="compositionally biased region" description="Basic and acidic residues" evidence="1">
    <location>
        <begin position="38"/>
        <end position="52"/>
    </location>
</feature>
<feature type="region of interest" description="Disordered" evidence="1">
    <location>
        <begin position="31"/>
        <end position="63"/>
    </location>
</feature>